<dbReference type="PANTHER" id="PTHR43370">
    <property type="entry name" value="SUGAR ABC TRANSPORTER INTEGRAL MEMBRANE PROTEIN-RELATED"/>
    <property type="match status" value="1"/>
</dbReference>
<organism evidence="7 8">
    <name type="scientific">Spirobacillus cienkowskii</name>
    <dbReference type="NCBI Taxonomy" id="495820"/>
    <lineage>
        <taxon>Bacteria</taxon>
        <taxon>Pseudomonadati</taxon>
        <taxon>Bdellovibrionota</taxon>
        <taxon>Oligoflexia</taxon>
        <taxon>Silvanigrellales</taxon>
        <taxon>Spirobacillus</taxon>
    </lineage>
</organism>
<dbReference type="PANTHER" id="PTHR43370:SF1">
    <property type="entry name" value="GUANOSINE ABC TRANSPORTER PERMEASE PROTEIN NUPQ"/>
    <property type="match status" value="1"/>
</dbReference>
<dbReference type="Pfam" id="PF02653">
    <property type="entry name" value="BPD_transp_2"/>
    <property type="match status" value="1"/>
</dbReference>
<feature type="transmembrane region" description="Helical" evidence="6">
    <location>
        <begin position="214"/>
        <end position="240"/>
    </location>
</feature>
<dbReference type="Proteomes" id="UP000253934">
    <property type="component" value="Unassembled WGS sequence"/>
</dbReference>
<dbReference type="GO" id="GO:0022857">
    <property type="term" value="F:transmembrane transporter activity"/>
    <property type="evidence" value="ECO:0007669"/>
    <property type="project" value="InterPro"/>
</dbReference>
<accession>A0A369KRA9</accession>
<feature type="transmembrane region" description="Helical" evidence="6">
    <location>
        <begin position="129"/>
        <end position="148"/>
    </location>
</feature>
<feature type="transmembrane region" description="Helical" evidence="6">
    <location>
        <begin position="6"/>
        <end position="30"/>
    </location>
</feature>
<keyword evidence="3 6" id="KW-0812">Transmembrane</keyword>
<evidence type="ECO:0000256" key="1">
    <source>
        <dbReference type="ARBA" id="ARBA00004651"/>
    </source>
</evidence>
<dbReference type="CDD" id="cd06580">
    <property type="entry name" value="TM_PBP1_transp_TpRbsC_like"/>
    <property type="match status" value="1"/>
</dbReference>
<protein>
    <submittedName>
        <fullName evidence="7">ABC transporter permease</fullName>
    </submittedName>
</protein>
<sequence length="308" mass="33142">MEWINLLSSIFGATIRMSAPLIFAALGGLFSERSGIINIALEGKMLAGAFTAATVTTLTHSPFLGFLCGGLAGMVMSAIYGLFVINFKSNQIVTGTAITILAAGSVPFIAQLLFLNTGSTPEIPMDNRFIHGPIIAAWVIIGLTWVWFKYTPYGMWHKFAGEHPDALQTSGIDVIRTRWSGILLSGFLAGLGGATLSICLSSSYTRNMTAGRGYMALAALIVGGWKPLAAAFACLAFGFFDALGITLQGIQIPKSIFEFQILNHIWNFVVSPQFIQIIPYILTIVIVAGFVGKSRPPKALGQPYLRNR</sequence>
<keyword evidence="5 6" id="KW-0472">Membrane</keyword>
<name>A0A369KRA9_9BACT</name>
<feature type="transmembrane region" description="Helical" evidence="6">
    <location>
        <begin position="274"/>
        <end position="292"/>
    </location>
</feature>
<dbReference type="AlphaFoldDB" id="A0A369KRA9"/>
<evidence type="ECO:0000256" key="5">
    <source>
        <dbReference type="ARBA" id="ARBA00023136"/>
    </source>
</evidence>
<proteinExistence type="predicted"/>
<evidence type="ECO:0000256" key="3">
    <source>
        <dbReference type="ARBA" id="ARBA00022692"/>
    </source>
</evidence>
<evidence type="ECO:0000256" key="6">
    <source>
        <dbReference type="SAM" id="Phobius"/>
    </source>
</evidence>
<evidence type="ECO:0000256" key="4">
    <source>
        <dbReference type="ARBA" id="ARBA00022989"/>
    </source>
</evidence>
<gene>
    <name evidence="7" type="ORF">DCC88_11185</name>
</gene>
<dbReference type="InterPro" id="IPR001851">
    <property type="entry name" value="ABC_transp_permease"/>
</dbReference>
<comment type="caution">
    <text evidence="7">The sequence shown here is derived from an EMBL/GenBank/DDBJ whole genome shotgun (WGS) entry which is preliminary data.</text>
</comment>
<feature type="transmembrane region" description="Helical" evidence="6">
    <location>
        <begin position="97"/>
        <end position="117"/>
    </location>
</feature>
<dbReference type="EMBL" id="QOVW01000094">
    <property type="protein sequence ID" value="RDB35245.1"/>
    <property type="molecule type" value="Genomic_DNA"/>
</dbReference>
<comment type="subcellular location">
    <subcellularLocation>
        <location evidence="1">Cell membrane</location>
        <topology evidence="1">Multi-pass membrane protein</topology>
    </subcellularLocation>
</comment>
<keyword evidence="8" id="KW-1185">Reference proteome</keyword>
<keyword evidence="4 6" id="KW-1133">Transmembrane helix</keyword>
<keyword evidence="2" id="KW-1003">Cell membrane</keyword>
<dbReference type="GO" id="GO:0005886">
    <property type="term" value="C:plasma membrane"/>
    <property type="evidence" value="ECO:0007669"/>
    <property type="project" value="UniProtKB-SubCell"/>
</dbReference>
<evidence type="ECO:0000256" key="2">
    <source>
        <dbReference type="ARBA" id="ARBA00022475"/>
    </source>
</evidence>
<feature type="transmembrane region" description="Helical" evidence="6">
    <location>
        <begin position="179"/>
        <end position="202"/>
    </location>
</feature>
<feature type="transmembrane region" description="Helical" evidence="6">
    <location>
        <begin position="63"/>
        <end position="85"/>
    </location>
</feature>
<evidence type="ECO:0000313" key="8">
    <source>
        <dbReference type="Proteomes" id="UP000253934"/>
    </source>
</evidence>
<reference evidence="7" key="1">
    <citation type="submission" date="2018-04" db="EMBL/GenBank/DDBJ databases">
        <title>Draft genome sequence of the Candidatus Spirobacillus cienkowskii, a pathogen of freshwater Daphnia species, reconstructed from hemolymph metagenomic reads.</title>
        <authorList>
            <person name="Bresciani L."/>
            <person name="Lemos L.N."/>
            <person name="Wale N."/>
            <person name="Lin J.Y."/>
            <person name="Fernandes G.R."/>
            <person name="Duffy M.A."/>
            <person name="Rodrigues J.M."/>
        </authorList>
    </citation>
    <scope>NUCLEOTIDE SEQUENCE [LARGE SCALE GENOMIC DNA]</scope>
    <source>
        <strain evidence="7">Binning01</strain>
    </source>
</reference>
<evidence type="ECO:0000313" key="7">
    <source>
        <dbReference type="EMBL" id="RDB35245.1"/>
    </source>
</evidence>